<reference evidence="2 3" key="1">
    <citation type="submission" date="2015-03" db="EMBL/GenBank/DDBJ databases">
        <title>Genome assembly of Sandaracinus amylolyticus DSM 53668.</title>
        <authorList>
            <person name="Sharma G."/>
            <person name="Subramanian S."/>
        </authorList>
    </citation>
    <scope>NUCLEOTIDE SEQUENCE [LARGE SCALE GENOMIC DNA]</scope>
    <source>
        <strain evidence="2 3">DSM 53668</strain>
    </source>
</reference>
<dbReference type="Pfam" id="PF06904">
    <property type="entry name" value="Extensin-like_C"/>
    <property type="match status" value="1"/>
</dbReference>
<feature type="domain" description="Extensin-like C-terminal" evidence="1">
    <location>
        <begin position="167"/>
        <end position="327"/>
    </location>
</feature>
<dbReference type="InterPro" id="IPR009683">
    <property type="entry name" value="Extensin-like_C"/>
</dbReference>
<organism evidence="2 3">
    <name type="scientific">Sandaracinus amylolyticus</name>
    <dbReference type="NCBI Taxonomy" id="927083"/>
    <lineage>
        <taxon>Bacteria</taxon>
        <taxon>Pseudomonadati</taxon>
        <taxon>Myxococcota</taxon>
        <taxon>Polyangia</taxon>
        <taxon>Polyangiales</taxon>
        <taxon>Sandaracinaceae</taxon>
        <taxon>Sandaracinus</taxon>
    </lineage>
</organism>
<sequence length="348" mass="36673">MGVAALCALLGGCGGEVSGDAPARDGGVADAPITVDASPAIDAAPVAPVVAFESPADGARFVRDTIEDESWLARVELVVRAEGVDHVDVIADDTIELATLRPPMLSAFASFAADGARVLTAIGRDAGGAELVRDEITIEVAAPADESCHAMLDALGLEWEPIASLRGVADPVRVQPTIAGVRYRSASQSMPTAMSMDCELAPRLVRLSELISTYGIDEVIHLGIYNYRCIGGGDPDSGTCTPSQHAYARAIDLHAFGLEGSDATYSTEDDFVITRRADTCPMMSSSEPDRVLKEIACALWSERVFQIVLTPNYNDAHRNHYHVDLTEGSMYLGSGVEGVDPIVGGLGD</sequence>
<accession>A0A0F6W511</accession>
<dbReference type="AlphaFoldDB" id="A0A0F6W511"/>
<keyword evidence="3" id="KW-1185">Reference proteome</keyword>
<name>A0A0F6W511_9BACT</name>
<evidence type="ECO:0000313" key="2">
    <source>
        <dbReference type="EMBL" id="AKF07446.1"/>
    </source>
</evidence>
<evidence type="ECO:0000313" key="3">
    <source>
        <dbReference type="Proteomes" id="UP000034883"/>
    </source>
</evidence>
<protein>
    <recommendedName>
        <fullName evidence="1">Extensin-like C-terminal domain-containing protein</fullName>
    </recommendedName>
</protein>
<gene>
    <name evidence="2" type="ORF">DB32_004595</name>
</gene>
<dbReference type="Proteomes" id="UP000034883">
    <property type="component" value="Chromosome"/>
</dbReference>
<proteinExistence type="predicted"/>
<evidence type="ECO:0000259" key="1">
    <source>
        <dbReference type="Pfam" id="PF06904"/>
    </source>
</evidence>
<dbReference type="EMBL" id="CP011125">
    <property type="protein sequence ID" value="AKF07446.1"/>
    <property type="molecule type" value="Genomic_DNA"/>
</dbReference>
<dbReference type="KEGG" id="samy:DB32_004595"/>
<dbReference type="STRING" id="927083.DB32_004595"/>